<dbReference type="Gene3D" id="2.60.40.1120">
    <property type="entry name" value="Carboxypeptidase-like, regulatory domain"/>
    <property type="match status" value="1"/>
</dbReference>
<dbReference type="Pfam" id="PF01345">
    <property type="entry name" value="DUF11"/>
    <property type="match status" value="6"/>
</dbReference>
<dbReference type="Proteomes" id="UP000029661">
    <property type="component" value="Chromosome"/>
</dbReference>
<dbReference type="Proteomes" id="UP000062768">
    <property type="component" value="Chromosome I"/>
</dbReference>
<dbReference type="InterPro" id="IPR001434">
    <property type="entry name" value="OmcB-like_DUF11"/>
</dbReference>
<feature type="domain" description="DUF11" evidence="3">
    <location>
        <begin position="972"/>
        <end position="1085"/>
    </location>
</feature>
<feature type="domain" description="DUF11" evidence="3">
    <location>
        <begin position="1092"/>
        <end position="1212"/>
    </location>
</feature>
<dbReference type="PATRIC" id="fig|2162.10.peg.984"/>
<dbReference type="EMBL" id="CP006933">
    <property type="protein sequence ID" value="AIS32186.1"/>
    <property type="molecule type" value="Genomic_DNA"/>
</dbReference>
<feature type="domain" description="DUF11" evidence="3">
    <location>
        <begin position="732"/>
        <end position="845"/>
    </location>
</feature>
<sequence>MHDTSVSIMSCTRYVNLKVTNSILLILNSNALSSEITALKQLFPFETKKEVTNVKYEKHGAVLLTIILAVILCSAVSAADSSDTPVNSSADISGIQSDTSAGFDENNSDSSMVDPIISGTVIESGSNTGLGGVTIRVWDTSDNLMAETITGAGGSYQVNFNNPGTVFKVAAIRTGYLSYLKEITVTPNATNPADPNLYGTADFRVYALPAYSGNASSYVLNVGAIPGILLDVYAGKSNAWVDSKVIPYSEGVGIPLEIRLLSGDLLAGLLNVNSTGGQGVVTGGILPQNLPTLLQLLGLDLGALVGVADSSYPPAASGGSSVISLDLSLLNLIQLLNLGVINANSSITPDFITGALTSSSSVGSTANIEVLGGLLEIEAFNVQATAIANGEPGGATAHYHWSVADIRLLGISILNQLRITGVVQLPGVLRIALGDKTEITSPDGTYAFASGDALNIELLNIIPGYELLTLTLGHAEAEATVPLGGLDADTADLGIDKSVNNSNPNYHDEVVFTLTAHNYGPDDATSVQVNDLLPAGFEWTSDDSNGSYNPTTGIWTIGDLANGESVVLHIVARVTASNTSLTNMALINGTEQDPEPGNDQDSVTVTVGPASDLEVTKDVDNHAPHYLDTITYTITIHNNGPDNATGVTSVDLLPVGLRYISDDGNGSYNPTTGLWTIGTLANGANAILHILAQVITSNTQITNIATVNGTNYDHNDTNNQTNTTITVPPASDLTITKTVNNPTPQYLENITYTLTVHNSGPDDATGVNVTDMLPSGLRYIWDDGNGSYNPLTGLWTIGTLSNGANAILHVLVQVITSNTTITNIANVTGTNHDHNNTNNQTNTTITVPPASDLTITKTVDNPTPHYLDNITYIITVHNNGPDSAINVNVTDILPSGLRYIFDNSNGSYNPNTGLWNIGTLTNGSSAILNILAQVIVSNTQITNIAMVNGTNYDHNDTNNQTNTTITVPPASDLTITKTVDNSTPDYLETITYTITVHNNGPENATGVVSHDVLPTGLRYISDNSNGSYNPTTGLWTIGNLANGANAVLHILAQVIVSNTTITNIANVTATEYDQNSTNNEINTTITVPPSSDLGIAITVNNAYPKYLDYVEFTLTAHNYGPDDSPNVKVYFTAPAGLRYVSDDSNGAFNSTTGLWSIGYMATNTLAVMHLVMQAMVSNVQMTVEAVITDPDPVYAAGYYDPNPDNNRASVSVRPYSVSDPDNPSTTNPNTSSGKYYGSSGKTIGMQTTGIPLGGILLALLAIFTGICVSKQR</sequence>
<feature type="region of interest" description="Disordered" evidence="1">
    <location>
        <begin position="1208"/>
        <end position="1237"/>
    </location>
</feature>
<evidence type="ECO:0000313" key="6">
    <source>
        <dbReference type="Proteomes" id="UP000029661"/>
    </source>
</evidence>
<feature type="domain" description="DUF11" evidence="3">
    <location>
        <begin position="852"/>
        <end position="965"/>
    </location>
</feature>
<dbReference type="KEGG" id="mfc:BRM9_1371"/>
<dbReference type="InterPro" id="IPR051172">
    <property type="entry name" value="Chlamydia_OmcB"/>
</dbReference>
<feature type="region of interest" description="Disordered" evidence="1">
    <location>
        <begin position="80"/>
        <end position="107"/>
    </location>
</feature>
<dbReference type="Gene3D" id="2.60.40.3080">
    <property type="match status" value="4"/>
</dbReference>
<protein>
    <submittedName>
        <fullName evidence="4">Adhesin-like protein</fullName>
    </submittedName>
</protein>
<keyword evidence="2" id="KW-0472">Membrane</keyword>
<dbReference type="NCBIfam" id="TIGR01451">
    <property type="entry name" value="B_ant_repeat"/>
    <property type="match status" value="6"/>
</dbReference>
<dbReference type="InterPro" id="IPR008969">
    <property type="entry name" value="CarboxyPept-like_regulatory"/>
</dbReference>
<dbReference type="PANTHER" id="PTHR34819">
    <property type="entry name" value="LARGE CYSTEINE-RICH PERIPLASMIC PROTEIN OMCB"/>
    <property type="match status" value="1"/>
</dbReference>
<dbReference type="STRING" id="2162.BRM9_1371"/>
<reference evidence="4" key="1">
    <citation type="submission" date="2013-12" db="EMBL/GenBank/DDBJ databases">
        <title>The complete genome sequence of Methanobacterium sp. BRM9.</title>
        <authorList>
            <consortium name="Pastoral Greenhouse Gas Research Consortium"/>
            <person name="Kelly W.J."/>
            <person name="Leahy S.C."/>
            <person name="Perry R."/>
            <person name="Li D."/>
            <person name="Altermann E."/>
            <person name="Lambie S.C."/>
            <person name="Attwood G.T."/>
        </authorList>
    </citation>
    <scope>NUCLEOTIDE SEQUENCE [LARGE SCALE GENOMIC DNA]</scope>
    <source>
        <strain evidence="4">BRM9</strain>
    </source>
</reference>
<feature type="transmembrane region" description="Helical" evidence="2">
    <location>
        <begin position="1249"/>
        <end position="1268"/>
    </location>
</feature>
<gene>
    <name evidence="4" type="ORF">BRM9_1371</name>
    <name evidence="5" type="ORF">MB9_0939</name>
</gene>
<keyword evidence="2" id="KW-0812">Transmembrane</keyword>
<evidence type="ECO:0000313" key="7">
    <source>
        <dbReference type="Proteomes" id="UP000062768"/>
    </source>
</evidence>
<dbReference type="EMBL" id="LN734822">
    <property type="protein sequence ID" value="CEL24579.1"/>
    <property type="molecule type" value="Genomic_DNA"/>
</dbReference>
<feature type="domain" description="DUF11" evidence="3">
    <location>
        <begin position="492"/>
        <end position="605"/>
    </location>
</feature>
<dbReference type="SUPFAM" id="SSF49464">
    <property type="entry name" value="Carboxypeptidase regulatory domain-like"/>
    <property type="match status" value="1"/>
</dbReference>
<accession>A0A089ZBK8</accession>
<feature type="compositionally biased region" description="Polar residues" evidence="1">
    <location>
        <begin position="1219"/>
        <end position="1230"/>
    </location>
</feature>
<evidence type="ECO:0000256" key="1">
    <source>
        <dbReference type="SAM" id="MobiDB-lite"/>
    </source>
</evidence>
<evidence type="ECO:0000313" key="4">
    <source>
        <dbReference type="EMBL" id="AIS32186.1"/>
    </source>
</evidence>
<keyword evidence="2" id="KW-1133">Transmembrane helix</keyword>
<evidence type="ECO:0000259" key="3">
    <source>
        <dbReference type="Pfam" id="PF01345"/>
    </source>
</evidence>
<name>A0A089ZBK8_METFO</name>
<dbReference type="PANTHER" id="PTHR34819:SF3">
    <property type="entry name" value="CELL SURFACE PROTEIN"/>
    <property type="match status" value="1"/>
</dbReference>
<feature type="compositionally biased region" description="Polar residues" evidence="1">
    <location>
        <begin position="80"/>
        <end position="100"/>
    </location>
</feature>
<feature type="domain" description="DUF11" evidence="3">
    <location>
        <begin position="612"/>
        <end position="725"/>
    </location>
</feature>
<dbReference type="InterPro" id="IPR047589">
    <property type="entry name" value="DUF11_rpt"/>
</dbReference>
<organism evidence="4 6">
    <name type="scientific">Methanobacterium formicicum</name>
    <dbReference type="NCBI Taxonomy" id="2162"/>
    <lineage>
        <taxon>Archaea</taxon>
        <taxon>Methanobacteriati</taxon>
        <taxon>Methanobacteriota</taxon>
        <taxon>Methanomada group</taxon>
        <taxon>Methanobacteria</taxon>
        <taxon>Methanobacteriales</taxon>
        <taxon>Methanobacteriaceae</taxon>
        <taxon>Methanobacterium</taxon>
    </lineage>
</organism>
<dbReference type="AlphaFoldDB" id="A0A089ZBK8"/>
<evidence type="ECO:0000256" key="2">
    <source>
        <dbReference type="SAM" id="Phobius"/>
    </source>
</evidence>
<keyword evidence="7" id="KW-1185">Reference proteome</keyword>
<reference evidence="5" key="2">
    <citation type="submission" date="2014-09" db="EMBL/GenBank/DDBJ databases">
        <authorList>
            <person name="Bishop-Lilly K.A."/>
            <person name="Broomall S.M."/>
            <person name="Chain P.S."/>
            <person name="Chertkov O."/>
            <person name="Coyne S.R."/>
            <person name="Daligault H.E."/>
            <person name="Davenport K.W."/>
            <person name="Erkkila T."/>
            <person name="Frey K.G."/>
            <person name="Gibbons H.S."/>
            <person name="Gu W."/>
            <person name="Jaissle J."/>
            <person name="Johnson S.L."/>
            <person name="Koroleva G.I."/>
            <person name="Ladner J.T."/>
            <person name="Lo C.-C."/>
            <person name="Minogue T.D."/>
            <person name="Munk C."/>
            <person name="Palacios G.F."/>
            <person name="Redden C.L."/>
            <person name="Rosenzweig C.N."/>
            <person name="Scholz M.B."/>
            <person name="Teshima H."/>
            <person name="Xu Y."/>
        </authorList>
    </citation>
    <scope>NUCLEOTIDE SEQUENCE</scope>
    <source>
        <strain evidence="5">Mb9</strain>
    </source>
</reference>
<proteinExistence type="predicted"/>
<evidence type="ECO:0000313" key="5">
    <source>
        <dbReference type="EMBL" id="CEL24579.1"/>
    </source>
</evidence>